<dbReference type="PROSITE" id="PS00421">
    <property type="entry name" value="TM4_1"/>
    <property type="match status" value="2"/>
</dbReference>
<dbReference type="Pfam" id="PF00335">
    <property type="entry name" value="Tetraspanin"/>
    <property type="match status" value="2"/>
</dbReference>
<organism evidence="7">
    <name type="scientific">Oryza meridionalis</name>
    <dbReference type="NCBI Taxonomy" id="40149"/>
    <lineage>
        <taxon>Eukaryota</taxon>
        <taxon>Viridiplantae</taxon>
        <taxon>Streptophyta</taxon>
        <taxon>Embryophyta</taxon>
        <taxon>Tracheophyta</taxon>
        <taxon>Spermatophyta</taxon>
        <taxon>Magnoliopsida</taxon>
        <taxon>Liliopsida</taxon>
        <taxon>Poales</taxon>
        <taxon>Poaceae</taxon>
        <taxon>BOP clade</taxon>
        <taxon>Oryzoideae</taxon>
        <taxon>Oryzeae</taxon>
        <taxon>Oryzinae</taxon>
        <taxon>Oryza</taxon>
    </lineage>
</organism>
<keyword evidence="4 6" id="KW-1133">Transmembrane helix</keyword>
<keyword evidence="5 6" id="KW-0472">Membrane</keyword>
<reference evidence="7" key="2">
    <citation type="submission" date="2018-05" db="EMBL/GenBank/DDBJ databases">
        <title>OmerRS3 (Oryza meridionalis Reference Sequence Version 3).</title>
        <authorList>
            <person name="Zhang J."/>
            <person name="Kudrna D."/>
            <person name="Lee S."/>
            <person name="Talag J."/>
            <person name="Welchert J."/>
            <person name="Wing R.A."/>
        </authorList>
    </citation>
    <scope>NUCLEOTIDE SEQUENCE [LARGE SCALE GENOMIC DNA]</scope>
    <source>
        <strain evidence="7">cv. OR44</strain>
    </source>
</reference>
<evidence type="ECO:0000256" key="1">
    <source>
        <dbReference type="ARBA" id="ARBA00004141"/>
    </source>
</evidence>
<dbReference type="EnsemblPlants" id="OMERI06G23080.1">
    <property type="protein sequence ID" value="OMERI06G23080.1"/>
    <property type="gene ID" value="OMERI06G23080"/>
</dbReference>
<evidence type="ECO:0000256" key="5">
    <source>
        <dbReference type="ARBA" id="ARBA00023136"/>
    </source>
</evidence>
<proteinExistence type="inferred from homology"/>
<evidence type="ECO:0000256" key="2">
    <source>
        <dbReference type="ARBA" id="ARBA00006840"/>
    </source>
</evidence>
<dbReference type="Proteomes" id="UP000008021">
    <property type="component" value="Chromosome 6"/>
</dbReference>
<reference evidence="7" key="1">
    <citation type="submission" date="2015-04" db="UniProtKB">
        <authorList>
            <consortium name="EnsemblPlants"/>
        </authorList>
    </citation>
    <scope>IDENTIFICATION</scope>
</reference>
<dbReference type="InterPro" id="IPR044991">
    <property type="entry name" value="TET_plant"/>
</dbReference>
<name>A0A0E0E4K1_9ORYZ</name>
<feature type="transmembrane region" description="Helical" evidence="6">
    <location>
        <begin position="332"/>
        <end position="350"/>
    </location>
</feature>
<dbReference type="InterPro" id="IPR018499">
    <property type="entry name" value="Tetraspanin/Peripherin"/>
</dbReference>
<dbReference type="PANTHER" id="PTHR32191">
    <property type="entry name" value="TETRASPANIN-8-RELATED"/>
    <property type="match status" value="1"/>
</dbReference>
<feature type="transmembrane region" description="Helical" evidence="6">
    <location>
        <begin position="7"/>
        <end position="28"/>
    </location>
</feature>
<evidence type="ECO:0000313" key="8">
    <source>
        <dbReference type="Proteomes" id="UP000008021"/>
    </source>
</evidence>
<feature type="transmembrane region" description="Helical" evidence="6">
    <location>
        <begin position="357"/>
        <end position="381"/>
    </location>
</feature>
<dbReference type="InterPro" id="IPR018503">
    <property type="entry name" value="Tetraspanin_CS"/>
</dbReference>
<feature type="transmembrane region" description="Helical" evidence="6">
    <location>
        <begin position="48"/>
        <end position="66"/>
    </location>
</feature>
<evidence type="ECO:0000313" key="7">
    <source>
        <dbReference type="EnsemblPlants" id="OMERI06G23080.1"/>
    </source>
</evidence>
<evidence type="ECO:0000256" key="3">
    <source>
        <dbReference type="ARBA" id="ARBA00022692"/>
    </source>
</evidence>
<comment type="subcellular location">
    <subcellularLocation>
        <location evidence="1">Membrane</location>
        <topology evidence="1">Multi-pass membrane protein</topology>
    </subcellularLocation>
</comment>
<keyword evidence="3 6" id="KW-0812">Transmembrane</keyword>
<dbReference type="GO" id="GO:0009734">
    <property type="term" value="P:auxin-activated signaling pathway"/>
    <property type="evidence" value="ECO:0007669"/>
    <property type="project" value="InterPro"/>
</dbReference>
<evidence type="ECO:0008006" key="9">
    <source>
        <dbReference type="Google" id="ProtNLM"/>
    </source>
</evidence>
<protein>
    <recommendedName>
        <fullName evidence="9">Tetraspanin</fullName>
    </recommendedName>
</protein>
<accession>A0A0E0E4K1</accession>
<feature type="transmembrane region" description="Helical" evidence="6">
    <location>
        <begin position="73"/>
        <end position="97"/>
    </location>
</feature>
<keyword evidence="8" id="KW-1185">Reference proteome</keyword>
<dbReference type="AlphaFoldDB" id="A0A0E0E4K1"/>
<evidence type="ECO:0000256" key="6">
    <source>
        <dbReference type="SAM" id="Phobius"/>
    </source>
</evidence>
<dbReference type="STRING" id="40149.A0A0E0E4K1"/>
<sequence length="553" mass="60504">MARCSNGLLGLLNAGVLVLAVVVLGGGIWLSNRAATTDCERFMERPVVALGVLLLALSLAGLAGALCGASCLLWLYLLALFLLIAALFVFTVFAFVVTNRGAGWVVSGRGYREYRLGDYSTWLQRRVENSANWAKIRSCLQDGKVCEKLGARRETMDQFVGRNLSPIQSGCCKPPTGCNFAYVSETVWSKPSGFNSTDDPDCTTWSNDQTALCYDCQSCKAGVLANLKNDWKKIATVNIIFLIFLIIVYSVGCCAFRNNRRDNSSNPRKKKTTTKKPSGRNLAAMARCSNGLLGLLNAGVLVLAVVVLGGGIWLSNRAATTDCERFMERPVVALGVLLLALSLAGLAGALCGASCLLWLYLLALFLLIAALFVFTVFAFVVTNRGAGWVVSGRGYREYRLGDYSTWLQRRVENSANWAKIRSCLQDGKVCEKLGARRETMDQFVGRNLSPIQSGCCKPPTGCNFAYVSETVWSKPSGFNSTDDPDCTTWSNDQTALCYDCQSCKAGVLANLKNDWKKIATVNIIFLIFLIIVYSVGCCAFRNNRRDNSYPAWK</sequence>
<feature type="transmembrane region" description="Helical" evidence="6">
    <location>
        <begin position="518"/>
        <end position="540"/>
    </location>
</feature>
<comment type="similarity">
    <text evidence="2">Belongs to the tetraspanin (TM4SF) family.</text>
</comment>
<dbReference type="eggNOG" id="ENOG502QQQH">
    <property type="taxonomic scope" value="Eukaryota"/>
</dbReference>
<dbReference type="PRINTS" id="PR00259">
    <property type="entry name" value="TMFOUR"/>
</dbReference>
<dbReference type="HOGENOM" id="CLU_615959_0_0_1"/>
<dbReference type="GO" id="GO:0016020">
    <property type="term" value="C:membrane"/>
    <property type="evidence" value="ECO:0007669"/>
    <property type="project" value="UniProtKB-SubCell"/>
</dbReference>
<feature type="transmembrane region" description="Helical" evidence="6">
    <location>
        <begin position="234"/>
        <end position="256"/>
    </location>
</feature>
<feature type="transmembrane region" description="Helical" evidence="6">
    <location>
        <begin position="292"/>
        <end position="312"/>
    </location>
</feature>
<dbReference type="Gramene" id="OMERI06G23080.1">
    <property type="protein sequence ID" value="OMERI06G23080.1"/>
    <property type="gene ID" value="OMERI06G23080"/>
</dbReference>
<evidence type="ECO:0000256" key="4">
    <source>
        <dbReference type="ARBA" id="ARBA00022989"/>
    </source>
</evidence>